<dbReference type="Pfam" id="PF16113">
    <property type="entry name" value="ECH_2"/>
    <property type="match status" value="1"/>
</dbReference>
<accession>A0ABD3LY71</accession>
<evidence type="ECO:0000256" key="1">
    <source>
        <dbReference type="ARBA" id="ARBA00001709"/>
    </source>
</evidence>
<gene>
    <name evidence="6" type="ORF">ACHAWU_007689</name>
</gene>
<organism evidence="6 7">
    <name type="scientific">Discostella pseudostelligera</name>
    <dbReference type="NCBI Taxonomy" id="259834"/>
    <lineage>
        <taxon>Eukaryota</taxon>
        <taxon>Sar</taxon>
        <taxon>Stramenopiles</taxon>
        <taxon>Ochrophyta</taxon>
        <taxon>Bacillariophyta</taxon>
        <taxon>Coscinodiscophyceae</taxon>
        <taxon>Thalassiosirophycidae</taxon>
        <taxon>Stephanodiscales</taxon>
        <taxon>Stephanodiscaceae</taxon>
        <taxon>Discostella</taxon>
    </lineage>
</organism>
<dbReference type="Proteomes" id="UP001530293">
    <property type="component" value="Unassembled WGS sequence"/>
</dbReference>
<evidence type="ECO:0000256" key="3">
    <source>
        <dbReference type="ARBA" id="ARBA00022801"/>
    </source>
</evidence>
<feature type="region of interest" description="Disordered" evidence="4">
    <location>
        <begin position="60"/>
        <end position="84"/>
    </location>
</feature>
<dbReference type="SUPFAM" id="SSF52096">
    <property type="entry name" value="ClpP/crotonase"/>
    <property type="match status" value="1"/>
</dbReference>
<dbReference type="EMBL" id="JALLBG020000305">
    <property type="protein sequence ID" value="KAL3756418.1"/>
    <property type="molecule type" value="Genomic_DNA"/>
</dbReference>
<dbReference type="EC" id="3.1.2.4" evidence="2"/>
<comment type="caution">
    <text evidence="6">The sequence shown here is derived from an EMBL/GenBank/DDBJ whole genome shotgun (WGS) entry which is preliminary data.</text>
</comment>
<evidence type="ECO:0000313" key="6">
    <source>
        <dbReference type="EMBL" id="KAL3756418.1"/>
    </source>
</evidence>
<dbReference type="GO" id="GO:0003860">
    <property type="term" value="F:3-hydroxyisobutyryl-CoA hydrolase activity"/>
    <property type="evidence" value="ECO:0007669"/>
    <property type="project" value="UniProtKB-EC"/>
</dbReference>
<evidence type="ECO:0000256" key="4">
    <source>
        <dbReference type="SAM" id="MobiDB-lite"/>
    </source>
</evidence>
<dbReference type="InterPro" id="IPR029045">
    <property type="entry name" value="ClpP/crotonase-like_dom_sf"/>
</dbReference>
<dbReference type="PANTHER" id="PTHR43176">
    <property type="entry name" value="3-HYDROXYISOBUTYRYL-COA HYDROLASE-RELATED"/>
    <property type="match status" value="1"/>
</dbReference>
<evidence type="ECO:0000259" key="5">
    <source>
        <dbReference type="Pfam" id="PF16113"/>
    </source>
</evidence>
<sequence length="624" mass="68154">MATSAAYRKAASRISPKLSPTTLSKLGNDMEAAISRTAPKSAFSVPYSVRYDPFAINKPDGSSSHPFPRDDGSNNVSVSSSPSAVIRPMGTSRRVFLLNPTCSPSELDGLSYHIRSMASNSAINSIVIANPIEDSECNGDMSDNTTVLPSFMEDEDPTKNYYNASSSGGGPYGQRHNFIKSFLHEHYGDGLGMPYVSSGYDARQIYEMGMHNDPSRLDNELLSPLISLSKSVRGSYDESLHHSASKVPVITLPHGLVTDCGYSLLMGSYVLATHSTSFKMLNPLRGLSFDPVGLSYLLPRVGWEFGQPSAEYSYAIASIMALTGYEANAQDMVSTGLATHYIGGPFKLNLLERALSELNSYEYQSLLPKVKRLYGRNEVDGAIMSGGNAAISSVGGVGMGNDVNAQFKNVAVANLVQHVSEYDAAGADEYGVHLRDDLDDETGLFLKDVDPSVTLPEERIQFYGELVSELVNSAATFREVFAEPSVEGIMERLREVAATKVEFEGKVGYEEDVMVADQAQSFLTSMEQRSPLALCVTNHLLRKGMDDDETLESCMERERSSQLRLFTKENGDYVRWAKSGCGVGLVEMSHGNSSLIRKREDMFSGWKHSSVKEVTNDEIQEIVG</sequence>
<name>A0ABD3LY71_9STRA</name>
<dbReference type="InterPro" id="IPR032259">
    <property type="entry name" value="HIBYL-CoA-H"/>
</dbReference>
<keyword evidence="7" id="KW-1185">Reference proteome</keyword>
<proteinExistence type="predicted"/>
<evidence type="ECO:0000256" key="2">
    <source>
        <dbReference type="ARBA" id="ARBA00011915"/>
    </source>
</evidence>
<dbReference type="Gene3D" id="3.90.226.10">
    <property type="entry name" value="2-enoyl-CoA Hydratase, Chain A, domain 1"/>
    <property type="match status" value="2"/>
</dbReference>
<feature type="compositionally biased region" description="Low complexity" evidence="4">
    <location>
        <begin position="73"/>
        <end position="83"/>
    </location>
</feature>
<comment type="catalytic activity">
    <reaction evidence="1">
        <text>3-hydroxy-2-methylpropanoyl-CoA + H2O = 3-hydroxy-2-methylpropanoate + CoA + H(+)</text>
        <dbReference type="Rhea" id="RHEA:20888"/>
        <dbReference type="ChEBI" id="CHEBI:11805"/>
        <dbReference type="ChEBI" id="CHEBI:15377"/>
        <dbReference type="ChEBI" id="CHEBI:15378"/>
        <dbReference type="ChEBI" id="CHEBI:57287"/>
        <dbReference type="ChEBI" id="CHEBI:57340"/>
        <dbReference type="EC" id="3.1.2.4"/>
    </reaction>
</comment>
<dbReference type="PANTHER" id="PTHR43176:SF3">
    <property type="entry name" value="3-HYDROXYISOBUTYRYL-COA HYDROLASE, MITOCHONDRIAL"/>
    <property type="match status" value="1"/>
</dbReference>
<protein>
    <recommendedName>
        <fullName evidence="2">3-hydroxyisobutyryl-CoA hydrolase</fullName>
        <ecNumber evidence="2">3.1.2.4</ecNumber>
    </recommendedName>
</protein>
<feature type="domain" description="Enoyl-CoA hydratase/isomerase" evidence="5">
    <location>
        <begin position="196"/>
        <end position="365"/>
    </location>
</feature>
<keyword evidence="3" id="KW-0378">Hydrolase</keyword>
<reference evidence="6 7" key="1">
    <citation type="submission" date="2024-10" db="EMBL/GenBank/DDBJ databases">
        <title>Updated reference genomes for cyclostephanoid diatoms.</title>
        <authorList>
            <person name="Roberts W.R."/>
            <person name="Alverson A.J."/>
        </authorList>
    </citation>
    <scope>NUCLEOTIDE SEQUENCE [LARGE SCALE GENOMIC DNA]</scope>
    <source>
        <strain evidence="6 7">AJA232-27</strain>
    </source>
</reference>
<evidence type="ECO:0000313" key="7">
    <source>
        <dbReference type="Proteomes" id="UP001530293"/>
    </source>
</evidence>
<dbReference type="AlphaFoldDB" id="A0ABD3LY71"/>
<dbReference type="InterPro" id="IPR045004">
    <property type="entry name" value="ECH_dom"/>
</dbReference>